<evidence type="ECO:0000313" key="2">
    <source>
        <dbReference type="EMBL" id="GAI66045.1"/>
    </source>
</evidence>
<name>X1RS86_9ZZZZ</name>
<accession>X1RS86</accession>
<dbReference type="AlphaFoldDB" id="X1RS86"/>
<dbReference type="Pfam" id="PF01548">
    <property type="entry name" value="DEDD_Tnp_IS110"/>
    <property type="match status" value="1"/>
</dbReference>
<proteinExistence type="predicted"/>
<feature type="non-terminal residue" evidence="2">
    <location>
        <position position="65"/>
    </location>
</feature>
<feature type="domain" description="Transposase IS110-like N-terminal" evidence="1">
    <location>
        <begin position="9"/>
        <end position="61"/>
    </location>
</feature>
<dbReference type="GO" id="GO:0004803">
    <property type="term" value="F:transposase activity"/>
    <property type="evidence" value="ECO:0007669"/>
    <property type="project" value="InterPro"/>
</dbReference>
<protein>
    <recommendedName>
        <fullName evidence="1">Transposase IS110-like N-terminal domain-containing protein</fullName>
    </recommendedName>
</protein>
<dbReference type="GO" id="GO:0003677">
    <property type="term" value="F:DNA binding"/>
    <property type="evidence" value="ECO:0007669"/>
    <property type="project" value="InterPro"/>
</dbReference>
<evidence type="ECO:0000259" key="1">
    <source>
        <dbReference type="Pfam" id="PF01548"/>
    </source>
</evidence>
<dbReference type="GO" id="GO:0006313">
    <property type="term" value="P:DNA transposition"/>
    <property type="evidence" value="ECO:0007669"/>
    <property type="project" value="InterPro"/>
</dbReference>
<sequence>GLEDSQGLDSFLAEFLLKKGFSVVDINPISTDRGRRLTVHRDKSDNRDAVLIAKTLIREKVSLHP</sequence>
<comment type="caution">
    <text evidence="2">The sequence shown here is derived from an EMBL/GenBank/DDBJ whole genome shotgun (WGS) entry which is preliminary data.</text>
</comment>
<dbReference type="InterPro" id="IPR002525">
    <property type="entry name" value="Transp_IS110-like_N"/>
</dbReference>
<organism evidence="2">
    <name type="scientific">marine sediment metagenome</name>
    <dbReference type="NCBI Taxonomy" id="412755"/>
    <lineage>
        <taxon>unclassified sequences</taxon>
        <taxon>metagenomes</taxon>
        <taxon>ecological metagenomes</taxon>
    </lineage>
</organism>
<reference evidence="2" key="1">
    <citation type="journal article" date="2014" name="Front. Microbiol.">
        <title>High frequency of phylogenetically diverse reductive dehalogenase-homologous genes in deep subseafloor sedimentary metagenomes.</title>
        <authorList>
            <person name="Kawai M."/>
            <person name="Futagami T."/>
            <person name="Toyoda A."/>
            <person name="Takaki Y."/>
            <person name="Nishi S."/>
            <person name="Hori S."/>
            <person name="Arai W."/>
            <person name="Tsubouchi T."/>
            <person name="Morono Y."/>
            <person name="Uchiyama I."/>
            <person name="Ito T."/>
            <person name="Fujiyama A."/>
            <person name="Inagaki F."/>
            <person name="Takami H."/>
        </authorList>
    </citation>
    <scope>NUCLEOTIDE SEQUENCE</scope>
    <source>
        <strain evidence="2">Expedition CK06-06</strain>
    </source>
</reference>
<feature type="non-terminal residue" evidence="2">
    <location>
        <position position="1"/>
    </location>
</feature>
<dbReference type="EMBL" id="BARV01045118">
    <property type="protein sequence ID" value="GAI66045.1"/>
    <property type="molecule type" value="Genomic_DNA"/>
</dbReference>
<gene>
    <name evidence="2" type="ORF">S06H3_66314</name>
</gene>